<dbReference type="InterPro" id="IPR001482">
    <property type="entry name" value="T2SS/T4SS_dom"/>
</dbReference>
<dbReference type="EMBL" id="LNYO01000027">
    <property type="protein sequence ID" value="KTD32202.1"/>
    <property type="molecule type" value="Genomic_DNA"/>
</dbReference>
<evidence type="ECO:0000313" key="4">
    <source>
        <dbReference type="EMBL" id="KTD32202.1"/>
    </source>
</evidence>
<dbReference type="GO" id="GO:0043684">
    <property type="term" value="C:type IV secretion system complex"/>
    <property type="evidence" value="ECO:0007669"/>
    <property type="project" value="UniProtKB-UniRule"/>
</dbReference>
<proteinExistence type="inferred from homology"/>
<sequence>MSLALENYLSPLYPYLHQNQVSELCINKPGELWLEEQGKFSLVRLEALTERWLLTLAELIAEFNNKSLSETKPLLSATLPQGERCQIVLPPACEKGQFVYSIRKPSILSLTLADWEKKGAFDKVKHHFIAREAKIKATLQQLANQKQWKTLLSFAVRSKLNVIISGGTSSAKTTLLNSCLKEIDVQERLVTIEGVREVKTTLPNCVHLLANEDNDEGHSASMLDLLKVSFRLRPDRIFLSELRSHEAYPFLRACISGHPGSLTTLHADSIASAKEQLCFMLSESPSLQGASVNRLKQLIRTAIHVVVQMRRDEEGVRLIEDIDIGGVIDDF</sequence>
<gene>
    <name evidence="4" type="ORF">Lnau_3113</name>
</gene>
<evidence type="ECO:0000256" key="1">
    <source>
        <dbReference type="ARBA" id="ARBA00006611"/>
    </source>
</evidence>
<keyword evidence="5" id="KW-1185">Reference proteome</keyword>
<feature type="domain" description="Bacterial type II secretion system protein E" evidence="3">
    <location>
        <begin position="10"/>
        <end position="301"/>
    </location>
</feature>
<dbReference type="InterPro" id="IPR050921">
    <property type="entry name" value="T4SS_GSP_E_ATPase"/>
</dbReference>
<keyword evidence="2" id="KW-0067">ATP-binding</keyword>
<dbReference type="STRING" id="45070.Lnau_3113"/>
<dbReference type="NCBIfam" id="TIGR02788">
    <property type="entry name" value="VirB11"/>
    <property type="match status" value="1"/>
</dbReference>
<dbReference type="PANTHER" id="PTHR30486">
    <property type="entry name" value="TWITCHING MOTILITY PROTEIN PILT"/>
    <property type="match status" value="1"/>
</dbReference>
<dbReference type="AlphaFoldDB" id="A0A0W0WIP3"/>
<comment type="caution">
    <text evidence="4">The sequence shown here is derived from an EMBL/GenBank/DDBJ whole genome shotgun (WGS) entry which is preliminary data.</text>
</comment>
<dbReference type="InterPro" id="IPR014155">
    <property type="entry name" value="VirB11"/>
</dbReference>
<keyword evidence="2" id="KW-0547">Nucleotide-binding</keyword>
<evidence type="ECO:0000256" key="2">
    <source>
        <dbReference type="RuleBase" id="RU366071"/>
    </source>
</evidence>
<dbReference type="Pfam" id="PF00437">
    <property type="entry name" value="T2SSE"/>
    <property type="match status" value="1"/>
</dbReference>
<dbReference type="GO" id="GO:0044097">
    <property type="term" value="P:secretion by the type IV secretion system"/>
    <property type="evidence" value="ECO:0007669"/>
    <property type="project" value="InterPro"/>
</dbReference>
<dbReference type="OrthoDB" id="9810761at2"/>
<dbReference type="PANTHER" id="PTHR30486:SF6">
    <property type="entry name" value="TYPE IV PILUS RETRACTATION ATPASE PILT"/>
    <property type="match status" value="1"/>
</dbReference>
<name>A0A0W0WIP3_9GAMM</name>
<dbReference type="CDD" id="cd01130">
    <property type="entry name" value="VirB11-like_ATPase"/>
    <property type="match status" value="1"/>
</dbReference>
<accession>A0A0W0WIP3</accession>
<evidence type="ECO:0000313" key="5">
    <source>
        <dbReference type="Proteomes" id="UP000054725"/>
    </source>
</evidence>
<dbReference type="Proteomes" id="UP000054725">
    <property type="component" value="Unassembled WGS sequence"/>
</dbReference>
<comment type="function">
    <text evidence="2">Part of the Type IV secretion system.</text>
</comment>
<protein>
    <recommendedName>
        <fullName evidence="2">Type IV secretion system protein</fullName>
    </recommendedName>
</protein>
<evidence type="ECO:0000259" key="3">
    <source>
        <dbReference type="Pfam" id="PF00437"/>
    </source>
</evidence>
<dbReference type="SUPFAM" id="SSF52540">
    <property type="entry name" value="P-loop containing nucleoside triphosphate hydrolases"/>
    <property type="match status" value="1"/>
</dbReference>
<dbReference type="GO" id="GO:0016887">
    <property type="term" value="F:ATP hydrolysis activity"/>
    <property type="evidence" value="ECO:0007669"/>
    <property type="project" value="InterPro"/>
</dbReference>
<dbReference type="GO" id="GO:0005524">
    <property type="term" value="F:ATP binding"/>
    <property type="evidence" value="ECO:0007669"/>
    <property type="project" value="UniProtKB-UniRule"/>
</dbReference>
<dbReference type="Gene3D" id="3.40.50.300">
    <property type="entry name" value="P-loop containing nucleotide triphosphate hydrolases"/>
    <property type="match status" value="1"/>
</dbReference>
<comment type="similarity">
    <text evidence="1 2">Belongs to the GSP E family.</text>
</comment>
<dbReference type="PATRIC" id="fig|45070.6.peg.3287"/>
<organism evidence="4 5">
    <name type="scientific">Legionella nautarum</name>
    <dbReference type="NCBI Taxonomy" id="45070"/>
    <lineage>
        <taxon>Bacteria</taxon>
        <taxon>Pseudomonadati</taxon>
        <taxon>Pseudomonadota</taxon>
        <taxon>Gammaproteobacteria</taxon>
        <taxon>Legionellales</taxon>
        <taxon>Legionellaceae</taxon>
        <taxon>Legionella</taxon>
    </lineage>
</organism>
<dbReference type="Gene3D" id="3.30.450.90">
    <property type="match status" value="1"/>
</dbReference>
<dbReference type="RefSeq" id="WP_058506089.1">
    <property type="nucleotide sequence ID" value="NZ_CAAAIF010000015.1"/>
</dbReference>
<reference evidence="4 5" key="1">
    <citation type="submission" date="2015-11" db="EMBL/GenBank/DDBJ databases">
        <title>Genomic analysis of 38 Legionella species identifies large and diverse effector repertoires.</title>
        <authorList>
            <person name="Burstein D."/>
            <person name="Amaro F."/>
            <person name="Zusman T."/>
            <person name="Lifshitz Z."/>
            <person name="Cohen O."/>
            <person name="Gilbert J.A."/>
            <person name="Pupko T."/>
            <person name="Shuman H.A."/>
            <person name="Segal G."/>
        </authorList>
    </citation>
    <scope>NUCLEOTIDE SEQUENCE [LARGE SCALE GENOMIC DNA]</scope>
    <source>
        <strain evidence="4 5">ATCC 49506</strain>
    </source>
</reference>
<dbReference type="InterPro" id="IPR027417">
    <property type="entry name" value="P-loop_NTPase"/>
</dbReference>